<dbReference type="Pfam" id="PF18593">
    <property type="entry name" value="CdiI_2"/>
    <property type="match status" value="1"/>
</dbReference>
<gene>
    <name evidence="2" type="ORF">CAB88_10540</name>
</gene>
<organism evidence="2 3">
    <name type="scientific">Bacillus thuringiensis</name>
    <dbReference type="NCBI Taxonomy" id="1428"/>
    <lineage>
        <taxon>Bacteria</taxon>
        <taxon>Bacillati</taxon>
        <taxon>Bacillota</taxon>
        <taxon>Bacilli</taxon>
        <taxon>Bacillales</taxon>
        <taxon>Bacillaceae</taxon>
        <taxon>Bacillus</taxon>
        <taxon>Bacillus cereus group</taxon>
    </lineage>
</organism>
<sequence length="95" mass="11362">MLLKHNPEDEIYQFLAGNFHQDSFYEEVIQELIEEENKEYIQDAIIFLTKFIQSDYSKEEKNRYIKEAADGIYFEGLKVTPLEWLEHTVDLLKKG</sequence>
<protein>
    <recommendedName>
        <fullName evidence="1">CdiI immunity protein domain-containing protein</fullName>
    </recommendedName>
</protein>
<evidence type="ECO:0000313" key="2">
    <source>
        <dbReference type="EMBL" id="ARP57500.1"/>
    </source>
</evidence>
<keyword evidence="3" id="KW-1185">Reference proteome</keyword>
<accession>A0A1B1L4V8</accession>
<dbReference type="GeneID" id="67466554"/>
<reference evidence="2 3" key="1">
    <citation type="submission" date="2017-04" db="EMBL/GenBank/DDBJ databases">
        <title>Complete Genome Sequence of Bacillus thuringiensis type Strain ATCC 10792.</title>
        <authorList>
            <person name="Oh D.-H."/>
            <person name="Park B.-J."/>
            <person name="Shuai W."/>
            <person name="Chelliah R."/>
        </authorList>
    </citation>
    <scope>NUCLEOTIDE SEQUENCE [LARGE SCALE GENOMIC DNA]</scope>
    <source>
        <strain evidence="2 3">ATCC 10792</strain>
    </source>
</reference>
<name>A0A1B1L4V8_BACTU</name>
<dbReference type="SMR" id="A0A1B1L4V8"/>
<evidence type="ECO:0000259" key="1">
    <source>
        <dbReference type="Pfam" id="PF18593"/>
    </source>
</evidence>
<dbReference type="RefSeq" id="WP_000924765.1">
    <property type="nucleotide sequence ID" value="NZ_CP015350.1"/>
</dbReference>
<dbReference type="AlphaFoldDB" id="A0A1B1L4V8"/>
<feature type="domain" description="CdiI immunity protein" evidence="1">
    <location>
        <begin position="10"/>
        <end position="89"/>
    </location>
</feature>
<evidence type="ECO:0000313" key="3">
    <source>
        <dbReference type="Proteomes" id="UP000194143"/>
    </source>
</evidence>
<dbReference type="EMBL" id="CP021061">
    <property type="protein sequence ID" value="ARP57500.1"/>
    <property type="molecule type" value="Genomic_DNA"/>
</dbReference>
<dbReference type="Proteomes" id="UP000194143">
    <property type="component" value="Chromosome"/>
</dbReference>
<proteinExistence type="predicted"/>
<dbReference type="InterPro" id="IPR041129">
    <property type="entry name" value="CdiI_2"/>
</dbReference>